<dbReference type="EMBL" id="CP032549">
    <property type="protein sequence ID" value="QIV86831.1"/>
    <property type="molecule type" value="Genomic_DNA"/>
</dbReference>
<keyword evidence="3" id="KW-1185">Reference proteome</keyword>
<dbReference type="Gene3D" id="1.20.5.1230">
    <property type="entry name" value="Apolipoprotein A-I"/>
    <property type="match status" value="1"/>
</dbReference>
<dbReference type="Pfam" id="PF12277">
    <property type="entry name" value="DUF3618"/>
    <property type="match status" value="1"/>
</dbReference>
<feature type="compositionally biased region" description="Basic and acidic residues" evidence="1">
    <location>
        <begin position="173"/>
        <end position="186"/>
    </location>
</feature>
<protein>
    <submittedName>
        <fullName evidence="2">DUF3618 domain-containing protein</fullName>
    </submittedName>
</protein>
<evidence type="ECO:0000313" key="3">
    <source>
        <dbReference type="Proteomes" id="UP000502331"/>
    </source>
</evidence>
<feature type="compositionally biased region" description="Polar residues" evidence="1">
    <location>
        <begin position="160"/>
        <end position="171"/>
    </location>
</feature>
<sequence>MSKNSEELRAEIAQTRGDMQQDVDAIADRVSPSHIAHRQSEKVKDSFRKVKDSVMGTGESTSDQLHHYSEDAAEAVREAPHRVVEQTKGNPLAAGIIAFGAGLLASSLLPGTQKEAELVQRVKDKAEPLAEEAKDAAKQIAEDLREPARQAAEDLRDSAQESVQTVKSEANSEAEHLHSEAKDTAKDMGNGS</sequence>
<dbReference type="InterPro" id="IPR022062">
    <property type="entry name" value="DUF3618"/>
</dbReference>
<evidence type="ECO:0000256" key="1">
    <source>
        <dbReference type="SAM" id="MobiDB-lite"/>
    </source>
</evidence>
<proteinExistence type="predicted"/>
<feature type="region of interest" description="Disordered" evidence="1">
    <location>
        <begin position="147"/>
        <end position="192"/>
    </location>
</feature>
<organism evidence="2 3">
    <name type="scientific">Glutamicibacter mishrai</name>
    <dbReference type="NCBI Taxonomy" id="1775880"/>
    <lineage>
        <taxon>Bacteria</taxon>
        <taxon>Bacillati</taxon>
        <taxon>Actinomycetota</taxon>
        <taxon>Actinomycetes</taxon>
        <taxon>Micrococcales</taxon>
        <taxon>Micrococcaceae</taxon>
        <taxon>Glutamicibacter</taxon>
    </lineage>
</organism>
<name>A0A6H0SJV5_9MICC</name>
<dbReference type="AlphaFoldDB" id="A0A6H0SJV5"/>
<dbReference type="RefSeq" id="WP_172511670.1">
    <property type="nucleotide sequence ID" value="NZ_CP032549.1"/>
</dbReference>
<dbReference type="Proteomes" id="UP000502331">
    <property type="component" value="Chromosome"/>
</dbReference>
<evidence type="ECO:0000313" key="2">
    <source>
        <dbReference type="EMBL" id="QIV86831.1"/>
    </source>
</evidence>
<dbReference type="SUPFAM" id="SSF58113">
    <property type="entry name" value="Apolipoprotein A-I"/>
    <property type="match status" value="1"/>
</dbReference>
<feature type="compositionally biased region" description="Basic and acidic residues" evidence="1">
    <location>
        <begin position="147"/>
        <end position="159"/>
    </location>
</feature>
<gene>
    <name evidence="2" type="ORF">D3791_06570</name>
</gene>
<accession>A0A6H0SJV5</accession>
<reference evidence="2 3" key="1">
    <citation type="submission" date="2018-09" db="EMBL/GenBank/DDBJ databases">
        <title>Glutamicibacter mishrai S5-52T (LMG 29155T = KCTC 39846T).</title>
        <authorList>
            <person name="Das S.K."/>
        </authorList>
    </citation>
    <scope>NUCLEOTIDE SEQUENCE [LARGE SCALE GENOMIC DNA]</scope>
    <source>
        <strain evidence="2 3">S5-52</strain>
    </source>
</reference>